<dbReference type="AlphaFoldDB" id="A0A382WPZ1"/>
<organism evidence="1">
    <name type="scientific">marine metagenome</name>
    <dbReference type="NCBI Taxonomy" id="408172"/>
    <lineage>
        <taxon>unclassified sequences</taxon>
        <taxon>metagenomes</taxon>
        <taxon>ecological metagenomes</taxon>
    </lineage>
</organism>
<name>A0A382WPZ1_9ZZZZ</name>
<sequence>MVCNELNRAANLRDDSVEYKRCLERSLELLDYFMADKKGHLLRESLRIRDIIAEAYLSSPKNTKKIQSLLLQMDPKAWCMLHGHKGKRRQ</sequence>
<evidence type="ECO:0000313" key="1">
    <source>
        <dbReference type="EMBL" id="SVD60198.1"/>
    </source>
</evidence>
<gene>
    <name evidence="1" type="ORF">METZ01_LOCUS413052</name>
</gene>
<accession>A0A382WPZ1</accession>
<proteinExistence type="predicted"/>
<reference evidence="1" key="1">
    <citation type="submission" date="2018-05" db="EMBL/GenBank/DDBJ databases">
        <authorList>
            <person name="Lanie J.A."/>
            <person name="Ng W.-L."/>
            <person name="Kazmierczak K.M."/>
            <person name="Andrzejewski T.M."/>
            <person name="Davidsen T.M."/>
            <person name="Wayne K.J."/>
            <person name="Tettelin H."/>
            <person name="Glass J.I."/>
            <person name="Rusch D."/>
            <person name="Podicherti R."/>
            <person name="Tsui H.-C.T."/>
            <person name="Winkler M.E."/>
        </authorList>
    </citation>
    <scope>NUCLEOTIDE SEQUENCE</scope>
</reference>
<dbReference type="EMBL" id="UINC01161168">
    <property type="protein sequence ID" value="SVD60198.1"/>
    <property type="molecule type" value="Genomic_DNA"/>
</dbReference>
<protein>
    <submittedName>
        <fullName evidence="1">Uncharacterized protein</fullName>
    </submittedName>
</protein>